<dbReference type="PANTHER" id="PTHR30328">
    <property type="entry name" value="TRANSCRIPTIONAL REPRESSOR"/>
    <property type="match status" value="1"/>
</dbReference>
<dbReference type="PANTHER" id="PTHR30328:SF54">
    <property type="entry name" value="HTH-TYPE TRANSCRIPTIONAL REPRESSOR SCO4008"/>
    <property type="match status" value="1"/>
</dbReference>
<comment type="caution">
    <text evidence="4">The sequence shown here is derived from an EMBL/GenBank/DDBJ whole genome shotgun (WGS) entry which is preliminary data.</text>
</comment>
<dbReference type="Pfam" id="PF00440">
    <property type="entry name" value="TetR_N"/>
    <property type="match status" value="1"/>
</dbReference>
<feature type="domain" description="HTH tetR-type" evidence="3">
    <location>
        <begin position="1"/>
        <end position="60"/>
    </location>
</feature>
<dbReference type="InterPro" id="IPR001647">
    <property type="entry name" value="HTH_TetR"/>
</dbReference>
<dbReference type="EMBL" id="JAGYPJ010000001">
    <property type="protein sequence ID" value="MBS4202267.1"/>
    <property type="molecule type" value="Genomic_DNA"/>
</dbReference>
<evidence type="ECO:0000313" key="5">
    <source>
        <dbReference type="Proteomes" id="UP000682713"/>
    </source>
</evidence>
<dbReference type="RefSeq" id="WP_213112657.1">
    <property type="nucleotide sequence ID" value="NZ_JAGYPJ010000001.1"/>
</dbReference>
<dbReference type="Gene3D" id="1.10.357.10">
    <property type="entry name" value="Tetracycline Repressor, domain 2"/>
    <property type="match status" value="1"/>
</dbReference>
<dbReference type="GO" id="GO:0006355">
    <property type="term" value="P:regulation of DNA-templated transcription"/>
    <property type="evidence" value="ECO:0007669"/>
    <property type="project" value="UniProtKB-ARBA"/>
</dbReference>
<dbReference type="InterPro" id="IPR050109">
    <property type="entry name" value="HTH-type_TetR-like_transc_reg"/>
</dbReference>
<proteinExistence type="predicted"/>
<dbReference type="PRINTS" id="PR00455">
    <property type="entry name" value="HTHTETR"/>
</dbReference>
<evidence type="ECO:0000313" key="4">
    <source>
        <dbReference type="EMBL" id="MBS4202267.1"/>
    </source>
</evidence>
<keyword evidence="1 2" id="KW-0238">DNA-binding</keyword>
<dbReference type="Gene3D" id="1.10.10.60">
    <property type="entry name" value="Homeodomain-like"/>
    <property type="match status" value="1"/>
</dbReference>
<accession>A0A942TU23</accession>
<evidence type="ECO:0000256" key="1">
    <source>
        <dbReference type="ARBA" id="ARBA00023125"/>
    </source>
</evidence>
<sequence length="195" mass="22763">MTKDKILEAAIHQYSLHNYHGATMQKIAKEVGIKPASIYFFYKNKEALFVAAFQKLLDDHFKRMQSILEEVHEKPILDIFATLMRGTVEYHKNNMNETNAYISLVTSPPAEIKKFLHDHMNKFDTWMIDSLHHLIKRDHPEISDEETVSLTRKFILLLDGVFWEINLYDDAELSMQIEQATHILEILLGGYENAK</sequence>
<gene>
    <name evidence="4" type="ORF">KHA93_21890</name>
</gene>
<organism evidence="4 5">
    <name type="scientific">Lederbergia citrisecunda</name>
    <dbReference type="NCBI Taxonomy" id="2833583"/>
    <lineage>
        <taxon>Bacteria</taxon>
        <taxon>Bacillati</taxon>
        <taxon>Bacillota</taxon>
        <taxon>Bacilli</taxon>
        <taxon>Bacillales</taxon>
        <taxon>Bacillaceae</taxon>
        <taxon>Lederbergia</taxon>
    </lineage>
</organism>
<dbReference type="Proteomes" id="UP000682713">
    <property type="component" value="Unassembled WGS sequence"/>
</dbReference>
<protein>
    <submittedName>
        <fullName evidence="4">TetR/AcrR family transcriptional regulator</fullName>
    </submittedName>
</protein>
<dbReference type="PROSITE" id="PS50977">
    <property type="entry name" value="HTH_TETR_2"/>
    <property type="match status" value="1"/>
</dbReference>
<reference evidence="4 5" key="1">
    <citation type="submission" date="2021-05" db="EMBL/GenBank/DDBJ databases">
        <title>Novel Bacillus species.</title>
        <authorList>
            <person name="Liu G."/>
        </authorList>
    </citation>
    <scope>NUCLEOTIDE SEQUENCE [LARGE SCALE GENOMIC DNA]</scope>
    <source>
        <strain evidence="4 5">FJAT-49732</strain>
    </source>
</reference>
<feature type="DNA-binding region" description="H-T-H motif" evidence="2">
    <location>
        <begin position="23"/>
        <end position="42"/>
    </location>
</feature>
<dbReference type="AlphaFoldDB" id="A0A942TU23"/>
<evidence type="ECO:0000256" key="2">
    <source>
        <dbReference type="PROSITE-ProRule" id="PRU00335"/>
    </source>
</evidence>
<dbReference type="SUPFAM" id="SSF46689">
    <property type="entry name" value="Homeodomain-like"/>
    <property type="match status" value="1"/>
</dbReference>
<evidence type="ECO:0000259" key="3">
    <source>
        <dbReference type="PROSITE" id="PS50977"/>
    </source>
</evidence>
<name>A0A942TU23_9BACI</name>
<keyword evidence="5" id="KW-1185">Reference proteome</keyword>
<dbReference type="InterPro" id="IPR009057">
    <property type="entry name" value="Homeodomain-like_sf"/>
</dbReference>
<dbReference type="GO" id="GO:0003677">
    <property type="term" value="F:DNA binding"/>
    <property type="evidence" value="ECO:0007669"/>
    <property type="project" value="UniProtKB-UniRule"/>
</dbReference>